<dbReference type="STRING" id="1284197.S8BJZ6"/>
<reference evidence="3" key="2">
    <citation type="submission" date="2013-04" db="EMBL/GenBank/DDBJ databases">
        <title>Genomic mechanisms accounting for the adaptation to parasitism in nematode-trapping fungi.</title>
        <authorList>
            <person name="Ahren D.G."/>
        </authorList>
    </citation>
    <scope>NUCLEOTIDE SEQUENCE [LARGE SCALE GENOMIC DNA]</scope>
    <source>
        <strain evidence="3">CBS 200.50</strain>
    </source>
</reference>
<dbReference type="InterPro" id="IPR039057">
    <property type="entry name" value="Spo22/ZIP4"/>
</dbReference>
<reference evidence="2 3" key="1">
    <citation type="journal article" date="2013" name="PLoS Genet.">
        <title>Genomic mechanisms accounting for the adaptation to parasitism in nematode-trapping fungi.</title>
        <authorList>
            <person name="Meerupati T."/>
            <person name="Andersson K.M."/>
            <person name="Friman E."/>
            <person name="Kumar D."/>
            <person name="Tunlid A."/>
            <person name="Ahren D."/>
        </authorList>
    </citation>
    <scope>NUCLEOTIDE SEQUENCE [LARGE SCALE GENOMIC DNA]</scope>
    <source>
        <strain evidence="2 3">CBS 200.50</strain>
    </source>
</reference>
<evidence type="ECO:0000313" key="3">
    <source>
        <dbReference type="Proteomes" id="UP000015100"/>
    </source>
</evidence>
<name>S8BJZ6_DACHA</name>
<dbReference type="OMA" id="CNGANDD"/>
<evidence type="ECO:0000256" key="1">
    <source>
        <dbReference type="ARBA" id="ARBA00023254"/>
    </source>
</evidence>
<dbReference type="eggNOG" id="KOG4814">
    <property type="taxonomic scope" value="Eukaryota"/>
</dbReference>
<accession>S8BJZ6</accession>
<dbReference type="PANTHER" id="PTHR40375:SF2">
    <property type="entry name" value="SPORULATION-SPECIFIC PROTEIN 22"/>
    <property type="match status" value="1"/>
</dbReference>
<dbReference type="Pfam" id="PF08631">
    <property type="entry name" value="SPO22"/>
    <property type="match status" value="1"/>
</dbReference>
<organism evidence="2 3">
    <name type="scientific">Dactylellina haptotyla (strain CBS 200.50)</name>
    <name type="common">Nematode-trapping fungus</name>
    <name type="synonym">Monacrosporium haptotylum</name>
    <dbReference type="NCBI Taxonomy" id="1284197"/>
    <lineage>
        <taxon>Eukaryota</taxon>
        <taxon>Fungi</taxon>
        <taxon>Dikarya</taxon>
        <taxon>Ascomycota</taxon>
        <taxon>Pezizomycotina</taxon>
        <taxon>Orbiliomycetes</taxon>
        <taxon>Orbiliales</taxon>
        <taxon>Orbiliaceae</taxon>
        <taxon>Dactylellina</taxon>
    </lineage>
</organism>
<dbReference type="EMBL" id="AQGS01000461">
    <property type="protein sequence ID" value="EPS39658.1"/>
    <property type="molecule type" value="Genomic_DNA"/>
</dbReference>
<evidence type="ECO:0000313" key="2">
    <source>
        <dbReference type="EMBL" id="EPS39658.1"/>
    </source>
</evidence>
<keyword evidence="3" id="KW-1185">Reference proteome</keyword>
<dbReference type="HOGENOM" id="CLU_001453_0_0_1"/>
<evidence type="ECO:0008006" key="4">
    <source>
        <dbReference type="Google" id="ProtNLM"/>
    </source>
</evidence>
<gene>
    <name evidence="2" type="ORF">H072_6544</name>
</gene>
<dbReference type="GO" id="GO:0090173">
    <property type="term" value="P:regulation of synaptonemal complex assembly"/>
    <property type="evidence" value="ECO:0007669"/>
    <property type="project" value="InterPro"/>
</dbReference>
<keyword evidence="1" id="KW-0469">Meiosis</keyword>
<dbReference type="Proteomes" id="UP000015100">
    <property type="component" value="Unassembled WGS sequence"/>
</dbReference>
<sequence>MINLECEYLVQRVELSFLQQNLNAAEFMCNNAMERFARDESAASRLQPRIRESLGKTLYRIGKDLVKHANLTGGVEWLARAMEVVDPKHVGSDQFATELRFGVMQHLVQASLKTQMPVNLERARDALEMMTNEWPERLNVHCLGLDIIVAQGLGTELYHASLIKMMTGNVALKIETGGNRILGKCHVLMAQDLQGRGHRFACNVIDRFVTERLIQEDNQSWIEQAFITRVWMMVQDAHLDEEVVQSLHDLCEGLEALFCETKKCLEKICNGANDDLSILYACALEAQSAGSKDIILQVLNQLLGKLDFVAPPDGAHLPAIYRTMIRLILSDIHDNKAVPGKNLAILYNVFGKALNNAIKFKSLDVSAEMAVKSQWSTDEYDWFSRNTYNLSLRALQHWPVQYILQFAQLCVQFIELYPAETCSEEDQENLALRRSFCEYICASTCIALARKEDKMDEQVRLYGAAQKSITSFRNLRAMLQPRLAEKAQKDFGERYLSLLSHEFEACAHLEEWDSLPRIVDEVGTFKHVQPLRRLGDMILCVDAPVQVSLSVLENVINHSIQIENYETDKIARWIRVLLQRSLQGDFNRAERLVHQVLDICKQRISASQYPQDELEWVAATLWNLAIDKNCAGDYNDSKRWAEFALSVAGLLKDGGKLEALLHAKFGNLRTS</sequence>
<dbReference type="AlphaFoldDB" id="S8BJZ6"/>
<dbReference type="PANTHER" id="PTHR40375">
    <property type="entry name" value="SPORULATION-SPECIFIC PROTEIN 22"/>
    <property type="match status" value="1"/>
</dbReference>
<protein>
    <recommendedName>
        <fullName evidence="4">Protein ZIP4 homolog</fullName>
    </recommendedName>
</protein>
<dbReference type="OrthoDB" id="65716at2759"/>
<comment type="caution">
    <text evidence="2">The sequence shown here is derived from an EMBL/GenBank/DDBJ whole genome shotgun (WGS) entry which is preliminary data.</text>
</comment>
<proteinExistence type="predicted"/>
<dbReference type="GO" id="GO:0051321">
    <property type="term" value="P:meiotic cell cycle"/>
    <property type="evidence" value="ECO:0007669"/>
    <property type="project" value="UniProtKB-KW"/>
</dbReference>
<dbReference type="InterPro" id="IPR013940">
    <property type="entry name" value="Spo22/ZIP4/TEX11"/>
</dbReference>